<dbReference type="InterPro" id="IPR027417">
    <property type="entry name" value="P-loop_NTPase"/>
</dbReference>
<accession>A0A7G9VYQ4</accession>
<sequence length="650" mass="72939">MLSDTVISRYKMLHQACQKWNHQPELIPLEERELLATICAGAFREFRDFAEVGMQYLGFKLSSIQSDIAVFMQYGQNKRMVQAQRGQAKSTLAALYCIWLLIHKPSTRVLIVSGGGDQADAISILVVRIIMNWSILAWLRPDTTRGDRDSTKNFDVHGSLKGIDKSASVSSVGITANLQGKRADFILADDIETQKNSMTQPMREQLLLLTKEFAAICITGEIMYLGTPQTKDSVYRVLPQRGYDVRIWTGRYPTEEELQRYGAGTQVAPTIMQKLLENPDLQTGGGITGKRGQPTDPDHISEEILQEKELEYGDEGFALQYMLDTTLSDALRTKIKLSDMIVLGVGSESAPESVQWSCEPTKQFKDLNPAITSFRMYYGAGVSENYVKYEHKVMCVDPSGDGGDELAYAAGGATNSYIYLLSVGGFRGGLTEQNINLILQKMITLGIKDLQIEKNMGHGAVTALFLAQIDKLRLWCAMDSQEESFKEFCTQVQLTPLELSTRLSGIGVTDYHVLGQKEKRIIDTISPVTRRHKLVVSTEAIAEDWEMCMKHPPDRRVFYSAFYQLGNITYDRQSLVKDDRADAVQALVERLQGYLAKDEAKVAVERQEAAMKEWLANPMGYTDSQYRREARGRPRTTGSSLNRRGFGGRR</sequence>
<feature type="region of interest" description="Disordered" evidence="1">
    <location>
        <begin position="626"/>
        <end position="650"/>
    </location>
</feature>
<protein>
    <submittedName>
        <fullName evidence="3">Putative DNA maturase subunit B</fullName>
    </submittedName>
</protein>
<evidence type="ECO:0000313" key="4">
    <source>
        <dbReference type="Proteomes" id="UP000516232"/>
    </source>
</evidence>
<evidence type="ECO:0000259" key="2">
    <source>
        <dbReference type="Pfam" id="PF22530"/>
    </source>
</evidence>
<feature type="domain" description="Terminase large subunit ribonuclease H-like" evidence="2">
    <location>
        <begin position="396"/>
        <end position="534"/>
    </location>
</feature>
<dbReference type="Proteomes" id="UP000516232">
    <property type="component" value="Segment"/>
</dbReference>
<dbReference type="NCBIfam" id="NF033889">
    <property type="entry name" value="termin_lrg_T7"/>
    <property type="match status" value="1"/>
</dbReference>
<reference evidence="3 4" key="1">
    <citation type="submission" date="2020-07" db="EMBL/GenBank/DDBJ databases">
        <authorList>
            <person name="Shneider M.M."/>
            <person name="Timoshina O.V."/>
            <person name="Evseev P.V."/>
            <person name="Shelenkov A.A."/>
            <person name="Mikhailova Y.V."/>
            <person name="Yanushevich Y."/>
            <person name="Shagin D.A."/>
            <person name="Miroshnikov K.A."/>
        </authorList>
    </citation>
    <scope>NUCLEOTIDE SEQUENCE [LARGE SCALE GENOMIC DNA]</scope>
</reference>
<dbReference type="InterPro" id="IPR047987">
    <property type="entry name" value="Gp19-like_virus"/>
</dbReference>
<gene>
    <name evidence="3" type="ORF">Aristophanes_00045</name>
</gene>
<organism evidence="3 4">
    <name type="scientific">Acinetobacter phage Aristophanes</name>
    <dbReference type="NCBI Taxonomy" id="2759203"/>
    <lineage>
        <taxon>Viruses</taxon>
        <taxon>Duplodnaviria</taxon>
        <taxon>Heunggongvirae</taxon>
        <taxon>Uroviricota</taxon>
        <taxon>Caudoviricetes</taxon>
        <taxon>Autographivirales</taxon>
        <taxon>Autoscriptoviridae</taxon>
        <taxon>Beijerinckvirinae</taxon>
        <taxon>Aristophanesvirus</taxon>
        <taxon>Aristophanesvirus aristophanes</taxon>
    </lineage>
</organism>
<dbReference type="EMBL" id="MT783706">
    <property type="protein sequence ID" value="QNO11469.1"/>
    <property type="molecule type" value="Genomic_DNA"/>
</dbReference>
<evidence type="ECO:0000256" key="1">
    <source>
        <dbReference type="SAM" id="MobiDB-lite"/>
    </source>
</evidence>
<dbReference type="Gene3D" id="3.40.50.300">
    <property type="entry name" value="P-loop containing nucleotide triphosphate hydrolases"/>
    <property type="match status" value="1"/>
</dbReference>
<organismHost>
    <name type="scientific">Acinetobacter baumannii</name>
    <dbReference type="NCBI Taxonomy" id="470"/>
</organismHost>
<proteinExistence type="predicted"/>
<keyword evidence="4" id="KW-1185">Reference proteome</keyword>
<dbReference type="InterPro" id="IPR054762">
    <property type="entry name" value="Gp19_RNaseH-like"/>
</dbReference>
<name>A0A7G9VYQ4_BPACA</name>
<evidence type="ECO:0000313" key="3">
    <source>
        <dbReference type="EMBL" id="QNO11469.1"/>
    </source>
</evidence>
<dbReference type="Pfam" id="PF22530">
    <property type="entry name" value="Terminase-T7_RNaseH-like"/>
    <property type="match status" value="1"/>
</dbReference>